<dbReference type="EMBL" id="JAVRFD010000022">
    <property type="protein sequence ID" value="MDT0547872.1"/>
    <property type="molecule type" value="Genomic_DNA"/>
</dbReference>
<name>A0ABU2XPV4_9ACTN</name>
<protein>
    <recommendedName>
        <fullName evidence="3">ABC-type branched-chain amino acid transport system, substrate-binding protein</fullName>
    </recommendedName>
</protein>
<accession>A0ABU2XPV4</accession>
<sequence>MFSSVPPLPKVNSFVEALEQLIKQPPKRRGPAPQVLLTQLSDGTEAERIADGLCGRFSAGGRARIPYAQVAGAPSGPRREGVGDTFQKIEEELLRNRPSGFGRLRLPQYHLICSIVEAQLTEGQPLVQAEELRNKCYEARCKDSRILRALEAVSGGEEPPPSIPATAWYWLRRPLLGLLPRWWYGWRNGRRMTRKGSWYRLWAELPEKGADFFADARRLAGADGSSGLDQTVAVLLRALLADLQAACRHPLLSPWGRRRKHRFVLVFPQVEPAEPHVGQLLAQFPDAVEQTGCTGVLLVAAVPPDGGSTESYAEAAVTLNSWRVAAGVGRARVVRVGVEPSADDADAARWLSRFPEIYLEKTHSDLAPRLEAALASVAGATTLALLATYGLTWLLPEGDKTDCLTRTAATESAAPSGTGRIPSGKSPKELYRAVRAMIERQNEEADGAAARPGAMVRTVVYLGVPVTVNSWKEAMYSGAIPELRGIALAQEELNREASRDEGNKVWLRVRVEDAGERFTKAPAVAAGIVRELKREKGDEQIMGVVGLGQSRKDTLRARDILGEGGLPVIGTVATAEEMQRHPMYRQVAPDNRREARIAADFARRGNIVQTAPGKCAPAERAVVIADPTDNYSANLSERFTEEFRDTHRIWYTAGGDRMSHHPAQEDGVEWVQKFSEMAEKVCRRLKDEPRTVVYWTARANEFGAFLDEFNSGTECNGQLTALGGNDLTNAVVDEQRPSERYPRLRLYYAAHALPKSYPPNVMGENFHRQYVATYGSRDPWSNDGRTPLASDALRVLATALNEARQDAGTAAFGRGTVQAALVNGAGGAAGVRGASGTLAFGRDGKVPTAKRLLILHDTKRGPEVALECGARDNGDERKTWGPDNEFACPGD</sequence>
<dbReference type="Proteomes" id="UP001180754">
    <property type="component" value="Unassembled WGS sequence"/>
</dbReference>
<keyword evidence="2" id="KW-1185">Reference proteome</keyword>
<evidence type="ECO:0000313" key="2">
    <source>
        <dbReference type="Proteomes" id="UP001180754"/>
    </source>
</evidence>
<dbReference type="CDD" id="cd06268">
    <property type="entry name" value="PBP1_ABC_transporter_LIVBP-like"/>
    <property type="match status" value="1"/>
</dbReference>
<dbReference type="RefSeq" id="WP_311728410.1">
    <property type="nucleotide sequence ID" value="NZ_JAVRFD010000022.1"/>
</dbReference>
<evidence type="ECO:0000313" key="1">
    <source>
        <dbReference type="EMBL" id="MDT0547872.1"/>
    </source>
</evidence>
<proteinExistence type="predicted"/>
<dbReference type="InterPro" id="IPR028082">
    <property type="entry name" value="Peripla_BP_I"/>
</dbReference>
<organism evidence="1 2">
    <name type="scientific">Streptomyces lonegramiae</name>
    <dbReference type="NCBI Taxonomy" id="3075524"/>
    <lineage>
        <taxon>Bacteria</taxon>
        <taxon>Bacillati</taxon>
        <taxon>Actinomycetota</taxon>
        <taxon>Actinomycetes</taxon>
        <taxon>Kitasatosporales</taxon>
        <taxon>Streptomycetaceae</taxon>
        <taxon>Streptomyces</taxon>
    </lineage>
</organism>
<reference evidence="1" key="1">
    <citation type="submission" date="2024-05" db="EMBL/GenBank/DDBJ databases">
        <title>30 novel species of actinomycetes from the DSMZ collection.</title>
        <authorList>
            <person name="Nouioui I."/>
        </authorList>
    </citation>
    <scope>NUCLEOTIDE SEQUENCE</scope>
    <source>
        <strain evidence="1">DSM 41529</strain>
    </source>
</reference>
<dbReference type="SUPFAM" id="SSF53822">
    <property type="entry name" value="Periplasmic binding protein-like I"/>
    <property type="match status" value="1"/>
</dbReference>
<evidence type="ECO:0008006" key="3">
    <source>
        <dbReference type="Google" id="ProtNLM"/>
    </source>
</evidence>
<dbReference type="Gene3D" id="3.40.50.2300">
    <property type="match status" value="2"/>
</dbReference>
<comment type="caution">
    <text evidence="1">The sequence shown here is derived from an EMBL/GenBank/DDBJ whole genome shotgun (WGS) entry which is preliminary data.</text>
</comment>
<gene>
    <name evidence="1" type="ORF">RND15_35045</name>
</gene>